<dbReference type="Pfam" id="PF18749">
    <property type="entry name" value="SNAD3"/>
    <property type="match status" value="1"/>
</dbReference>
<proteinExistence type="predicted"/>
<dbReference type="EMBL" id="BRZM01000038">
    <property type="protein sequence ID" value="GLD59841.1"/>
    <property type="molecule type" value="Genomic_DNA"/>
</dbReference>
<reference evidence="1" key="1">
    <citation type="submission" date="2022-08" db="EMBL/GenBank/DDBJ databases">
        <title>Genome sequencing of akame (Lates japonicus).</title>
        <authorList>
            <person name="Hashiguchi Y."/>
            <person name="Takahashi H."/>
        </authorList>
    </citation>
    <scope>NUCLEOTIDE SEQUENCE</scope>
    <source>
        <strain evidence="1">Kochi</strain>
    </source>
</reference>
<gene>
    <name evidence="1" type="ORF">AKAME5_001180600</name>
</gene>
<protein>
    <submittedName>
        <fullName evidence="1">Uncharacterized protein</fullName>
    </submittedName>
</protein>
<name>A0AAD3MUC1_LATJO</name>
<organism evidence="1 2">
    <name type="scientific">Lates japonicus</name>
    <name type="common">Japanese lates</name>
    <dbReference type="NCBI Taxonomy" id="270547"/>
    <lineage>
        <taxon>Eukaryota</taxon>
        <taxon>Metazoa</taxon>
        <taxon>Chordata</taxon>
        <taxon>Craniata</taxon>
        <taxon>Vertebrata</taxon>
        <taxon>Euteleostomi</taxon>
        <taxon>Actinopterygii</taxon>
        <taxon>Neopterygii</taxon>
        <taxon>Teleostei</taxon>
        <taxon>Neoteleostei</taxon>
        <taxon>Acanthomorphata</taxon>
        <taxon>Carangaria</taxon>
        <taxon>Carangaria incertae sedis</taxon>
        <taxon>Centropomidae</taxon>
        <taxon>Lates</taxon>
    </lineage>
</organism>
<evidence type="ECO:0000313" key="2">
    <source>
        <dbReference type="Proteomes" id="UP001279410"/>
    </source>
</evidence>
<evidence type="ECO:0000313" key="1">
    <source>
        <dbReference type="EMBL" id="GLD59841.1"/>
    </source>
</evidence>
<keyword evidence="2" id="KW-1185">Reference proteome</keyword>
<sequence>MEHPMLGRKRPLFIGHENEPPLYAKKCLAGLKTLLDRYQSNSRATQHARLQTSCCHLCTCKASVNAEADNKRLFEQILLWADTQLSAGKVLEHLKLRQATNDIFLNDPVNNKFLAFHHDFTEECGSEVKQHSWAVIEKQEEVIMYGPYYPNYNNGQHSEDIIIKQTQELLESEELSEDWKVYVFTINSPCLARNTDPCMLNLIQKAQEWWTVYGVKTHIGYVRCWGFKGTKENLFRNIDYSQVDCINQTEDHEDYIKAADKRTGLNPLCKNLSSAVKHLLRSVNLSFPLMTSVQGQDWKSYFKKMHSIFECKPEDEKTVFTQELNATIEAAQALLSERSGSFEEHLESGKAFILDYTFSPQVSDALQDQMRLTFQQCWREMVQDKYAELIREKLTEDFNQCAVQLFIKDIAKFTNEYLEIGRIQFPEEVKRPASC</sequence>
<comment type="caution">
    <text evidence="1">The sequence shown here is derived from an EMBL/GenBank/DDBJ whole genome shotgun (WGS) entry which is preliminary data.</text>
</comment>
<dbReference type="AlphaFoldDB" id="A0AAD3MUC1"/>
<dbReference type="Proteomes" id="UP001279410">
    <property type="component" value="Unassembled WGS sequence"/>
</dbReference>
<accession>A0AAD3MUC1</accession>
<dbReference type="InterPro" id="IPR040820">
    <property type="entry name" value="SNAD3"/>
</dbReference>